<gene>
    <name evidence="2" type="ORF">ACFFLM_21280</name>
</gene>
<comment type="caution">
    <text evidence="2">The sequence shown here is derived from an EMBL/GenBank/DDBJ whole genome shotgun (WGS) entry which is preliminary data.</text>
</comment>
<evidence type="ECO:0000313" key="2">
    <source>
        <dbReference type="EMBL" id="MFB9994493.1"/>
    </source>
</evidence>
<name>A0ABV6B7Y6_9DEIO</name>
<dbReference type="EMBL" id="JBHLYR010000062">
    <property type="protein sequence ID" value="MFB9994493.1"/>
    <property type="molecule type" value="Genomic_DNA"/>
</dbReference>
<protein>
    <submittedName>
        <fullName evidence="2">Uncharacterized protein</fullName>
    </submittedName>
</protein>
<dbReference type="Proteomes" id="UP001589733">
    <property type="component" value="Unassembled WGS sequence"/>
</dbReference>
<reference evidence="2 3" key="1">
    <citation type="submission" date="2024-09" db="EMBL/GenBank/DDBJ databases">
        <authorList>
            <person name="Sun Q."/>
            <person name="Mori K."/>
        </authorList>
    </citation>
    <scope>NUCLEOTIDE SEQUENCE [LARGE SCALE GENOMIC DNA]</scope>
    <source>
        <strain evidence="2 3">JCM 13503</strain>
    </source>
</reference>
<evidence type="ECO:0000256" key="1">
    <source>
        <dbReference type="SAM" id="MobiDB-lite"/>
    </source>
</evidence>
<feature type="region of interest" description="Disordered" evidence="1">
    <location>
        <begin position="34"/>
        <end position="72"/>
    </location>
</feature>
<proteinExistence type="predicted"/>
<dbReference type="RefSeq" id="WP_380015403.1">
    <property type="nucleotide sequence ID" value="NZ_JBHLYR010000062.1"/>
</dbReference>
<evidence type="ECO:0000313" key="3">
    <source>
        <dbReference type="Proteomes" id="UP001589733"/>
    </source>
</evidence>
<sequence>MNSSDFALLAALGLAGVLGWREWDKVQNAKRGHAAAGGQLTGQPGAGQPSTGGALNTGALLPVGSTSTPTNLPNLAAVQQAEAERQAAVQRQANIDTLRRDLARIWNDMDVQIVQADSIKRTPVDPAFQRGISDRVWAQCRSSGPFISQAYRCNDGNMPVEVARVTKIEWAERLKLLLQPVQAQLSRLNADQLSTIDNLRALGYSVPQTQQKTGSV</sequence>
<organism evidence="2 3">
    <name type="scientific">Deinococcus oregonensis</name>
    <dbReference type="NCBI Taxonomy" id="1805970"/>
    <lineage>
        <taxon>Bacteria</taxon>
        <taxon>Thermotogati</taxon>
        <taxon>Deinococcota</taxon>
        <taxon>Deinococci</taxon>
        <taxon>Deinococcales</taxon>
        <taxon>Deinococcaceae</taxon>
        <taxon>Deinococcus</taxon>
    </lineage>
</organism>
<accession>A0ABV6B7Y6</accession>
<keyword evidence="3" id="KW-1185">Reference proteome</keyword>